<evidence type="ECO:0000313" key="3">
    <source>
        <dbReference type="Proteomes" id="UP000800082"/>
    </source>
</evidence>
<protein>
    <submittedName>
        <fullName evidence="2">Uncharacterized protein</fullName>
    </submittedName>
</protein>
<accession>A0A6A5R7C1</accession>
<dbReference type="EMBL" id="ML979020">
    <property type="protein sequence ID" value="KAF1922606.1"/>
    <property type="molecule type" value="Genomic_DNA"/>
</dbReference>
<gene>
    <name evidence="2" type="ORF">M421DRAFT_77685</name>
</gene>
<dbReference type="Proteomes" id="UP000800082">
    <property type="component" value="Unassembled WGS sequence"/>
</dbReference>
<evidence type="ECO:0000256" key="1">
    <source>
        <dbReference type="SAM" id="MobiDB-lite"/>
    </source>
</evidence>
<proteinExistence type="predicted"/>
<name>A0A6A5R7C1_9PLEO</name>
<keyword evidence="3" id="KW-1185">Reference proteome</keyword>
<dbReference type="OrthoDB" id="4179687at2759"/>
<feature type="region of interest" description="Disordered" evidence="1">
    <location>
        <begin position="39"/>
        <end position="66"/>
    </location>
</feature>
<evidence type="ECO:0000313" key="2">
    <source>
        <dbReference type="EMBL" id="KAF1922606.1"/>
    </source>
</evidence>
<reference evidence="2" key="1">
    <citation type="journal article" date="2020" name="Stud. Mycol.">
        <title>101 Dothideomycetes genomes: a test case for predicting lifestyles and emergence of pathogens.</title>
        <authorList>
            <person name="Haridas S."/>
            <person name="Albert R."/>
            <person name="Binder M."/>
            <person name="Bloem J."/>
            <person name="Labutti K."/>
            <person name="Salamov A."/>
            <person name="Andreopoulos B."/>
            <person name="Baker S."/>
            <person name="Barry K."/>
            <person name="Bills G."/>
            <person name="Bluhm B."/>
            <person name="Cannon C."/>
            <person name="Castanera R."/>
            <person name="Culley D."/>
            <person name="Daum C."/>
            <person name="Ezra D."/>
            <person name="Gonzalez J."/>
            <person name="Henrissat B."/>
            <person name="Kuo A."/>
            <person name="Liang C."/>
            <person name="Lipzen A."/>
            <person name="Lutzoni F."/>
            <person name="Magnuson J."/>
            <person name="Mondo S."/>
            <person name="Nolan M."/>
            <person name="Ohm R."/>
            <person name="Pangilinan J."/>
            <person name="Park H.-J."/>
            <person name="Ramirez L."/>
            <person name="Alfaro M."/>
            <person name="Sun H."/>
            <person name="Tritt A."/>
            <person name="Yoshinaga Y."/>
            <person name="Zwiers L.-H."/>
            <person name="Turgeon B."/>
            <person name="Goodwin S."/>
            <person name="Spatafora J."/>
            <person name="Crous P."/>
            <person name="Grigoriev I."/>
        </authorList>
    </citation>
    <scope>NUCLEOTIDE SEQUENCE</scope>
    <source>
        <strain evidence="2">CBS 183.55</strain>
    </source>
</reference>
<dbReference type="RefSeq" id="XP_033442859.1">
    <property type="nucleotide sequence ID" value="XM_033597346.1"/>
</dbReference>
<dbReference type="AlphaFoldDB" id="A0A6A5R7C1"/>
<organism evidence="2 3">
    <name type="scientific">Didymella exigua CBS 183.55</name>
    <dbReference type="NCBI Taxonomy" id="1150837"/>
    <lineage>
        <taxon>Eukaryota</taxon>
        <taxon>Fungi</taxon>
        <taxon>Dikarya</taxon>
        <taxon>Ascomycota</taxon>
        <taxon>Pezizomycotina</taxon>
        <taxon>Dothideomycetes</taxon>
        <taxon>Pleosporomycetidae</taxon>
        <taxon>Pleosporales</taxon>
        <taxon>Pleosporineae</taxon>
        <taxon>Didymellaceae</taxon>
        <taxon>Didymella</taxon>
    </lineage>
</organism>
<sequence>MRTEDAKKRREDIETKGLAKVITSQEHSDTMFVQCHPKGTKGTVNSPGSVMPELDSHAPSANNPTPLESRFSPWHACGSDHKVYHLGMRRSAHFSLEGCILRLPPGDYGHEAAARQWEETFGVTRSRDLLAFTNARMGFVPGQNACPEGLVSITVGVKGQTTLNAILQRARRAEVSSDGNVSMCGVRWNFVLTGHGDSKLQAHAKSLSQQLRAIMKVVGPCCAQDQCSSQQPGDCQCCFASR</sequence>
<dbReference type="GeneID" id="54355013"/>